<dbReference type="Proteomes" id="UP000292346">
    <property type="component" value="Unassembled WGS sequence"/>
</dbReference>
<dbReference type="PANTHER" id="PTHR43377">
    <property type="entry name" value="BILIVERDIN REDUCTASE A"/>
    <property type="match status" value="1"/>
</dbReference>
<dbReference type="InterPro" id="IPR051450">
    <property type="entry name" value="Gfo/Idh/MocA_Oxidoreductases"/>
</dbReference>
<dbReference type="InterPro" id="IPR004104">
    <property type="entry name" value="Gfo/Idh/MocA-like_OxRdtase_C"/>
</dbReference>
<protein>
    <submittedName>
        <fullName evidence="4">Gfo/Idh/MocA family oxidoreductase</fullName>
    </submittedName>
</protein>
<dbReference type="GO" id="GO:0000166">
    <property type="term" value="F:nucleotide binding"/>
    <property type="evidence" value="ECO:0007669"/>
    <property type="project" value="InterPro"/>
</dbReference>
<evidence type="ECO:0000259" key="2">
    <source>
        <dbReference type="Pfam" id="PF01408"/>
    </source>
</evidence>
<organism evidence="4 5">
    <name type="scientific">Kribbella soli</name>
    <dbReference type="NCBI Taxonomy" id="1124743"/>
    <lineage>
        <taxon>Bacteria</taxon>
        <taxon>Bacillati</taxon>
        <taxon>Actinomycetota</taxon>
        <taxon>Actinomycetes</taxon>
        <taxon>Propionibacteriales</taxon>
        <taxon>Kribbellaceae</taxon>
        <taxon>Kribbella</taxon>
    </lineage>
</organism>
<comment type="similarity">
    <text evidence="1">Belongs to the Gfo/Idh/MocA family.</text>
</comment>
<proteinExistence type="inferred from homology"/>
<evidence type="ECO:0000256" key="1">
    <source>
        <dbReference type="ARBA" id="ARBA00010928"/>
    </source>
</evidence>
<dbReference type="PANTHER" id="PTHR43377:SF2">
    <property type="entry name" value="BINDING ROSSMANN FOLD OXIDOREDUCTASE, PUTATIVE (AFU_ORTHOLOGUE AFUA_4G00560)-RELATED"/>
    <property type="match status" value="1"/>
</dbReference>
<feature type="domain" description="Gfo/Idh/MocA-like oxidoreductase N-terminal" evidence="2">
    <location>
        <begin position="14"/>
        <end position="134"/>
    </location>
</feature>
<feature type="domain" description="Gfo/Idh/MocA-like oxidoreductase C-terminal" evidence="3">
    <location>
        <begin position="148"/>
        <end position="431"/>
    </location>
</feature>
<dbReference type="InterPro" id="IPR036291">
    <property type="entry name" value="NAD(P)-bd_dom_sf"/>
</dbReference>
<dbReference type="AlphaFoldDB" id="A0A4R0H6W1"/>
<comment type="caution">
    <text evidence="4">The sequence shown here is derived from an EMBL/GenBank/DDBJ whole genome shotgun (WGS) entry which is preliminary data.</text>
</comment>
<dbReference type="RefSeq" id="WP_131345347.1">
    <property type="nucleotide sequence ID" value="NZ_SJJZ01000004.1"/>
</dbReference>
<reference evidence="4 5" key="1">
    <citation type="submission" date="2019-02" db="EMBL/GenBank/DDBJ databases">
        <title>Kribbella capetownensis sp. nov. and Kribbella speibonae sp. nov., isolated from soil.</title>
        <authorList>
            <person name="Curtis S.M."/>
            <person name="Norton I."/>
            <person name="Everest G.J."/>
            <person name="Meyers P.R."/>
        </authorList>
    </citation>
    <scope>NUCLEOTIDE SEQUENCE [LARGE SCALE GENOMIC DNA]</scope>
    <source>
        <strain evidence="4 5">KCTC 29219</strain>
    </source>
</reference>
<dbReference type="Pfam" id="PF01408">
    <property type="entry name" value="GFO_IDH_MocA"/>
    <property type="match status" value="1"/>
</dbReference>
<gene>
    <name evidence="4" type="ORF">E0H45_34810</name>
</gene>
<accession>A0A4R0H6W1</accession>
<name>A0A4R0H6W1_9ACTN</name>
<dbReference type="EMBL" id="SJJZ01000004">
    <property type="protein sequence ID" value="TCC04252.1"/>
    <property type="molecule type" value="Genomic_DNA"/>
</dbReference>
<dbReference type="SUPFAM" id="SSF55347">
    <property type="entry name" value="Glyceraldehyde-3-phosphate dehydrogenase-like, C-terminal domain"/>
    <property type="match status" value="1"/>
</dbReference>
<evidence type="ECO:0000313" key="4">
    <source>
        <dbReference type="EMBL" id="TCC04252.1"/>
    </source>
</evidence>
<dbReference type="Pfam" id="PF02894">
    <property type="entry name" value="GFO_IDH_MocA_C"/>
    <property type="match status" value="1"/>
</dbReference>
<dbReference type="SUPFAM" id="SSF51735">
    <property type="entry name" value="NAD(P)-binding Rossmann-fold domains"/>
    <property type="match status" value="1"/>
</dbReference>
<dbReference type="InterPro" id="IPR000683">
    <property type="entry name" value="Gfo/Idh/MocA-like_OxRdtase_N"/>
</dbReference>
<dbReference type="Gene3D" id="3.30.360.10">
    <property type="entry name" value="Dihydrodipicolinate Reductase, domain 2"/>
    <property type="match status" value="1"/>
</dbReference>
<sequence length="440" mass="47942">MQTVLSTDPSAPVRAVLVGAGHRGVLYSRYAQVAPDELAITAIVEPDPTRRERWGTEFGIPQAARYSSLTDLPEAGAVADVAIDATMDQDHVPTAIHLLAAGYDVLLEKPIAQSAPELMTLAQAQRTSGRTLMICHVLRYAPFYSEAKRRIVAGEIGEPLSIEMAEHVSYDHMSMAFVRGRWGNSEQSGSSMLLAKCCHDLDLMTWLCNAAAPARVASSGSRGMFVPERAPQGAGTRCLSDCSIEATCSYSAQRLYVDLNKWPEYIWEQAEHLSPDLDLDQKLESLRTDNRYGRCVWHADNDVLDRQTVSVEFADGVIGSFALATNTPASSRTLHVVGTTGEISGALEDGTLRVRRIRTDGAASFDEEIITTSVVDDMHGGGDHRLVADFVRVVRGEPASVSSTQLADSVNGHLLVFAAERARQQHRWVELAELQPVVDA</sequence>
<keyword evidence="5" id="KW-1185">Reference proteome</keyword>
<dbReference type="OrthoDB" id="9792085at2"/>
<evidence type="ECO:0000259" key="3">
    <source>
        <dbReference type="Pfam" id="PF02894"/>
    </source>
</evidence>
<evidence type="ECO:0000313" key="5">
    <source>
        <dbReference type="Proteomes" id="UP000292346"/>
    </source>
</evidence>
<dbReference type="Gene3D" id="3.40.50.720">
    <property type="entry name" value="NAD(P)-binding Rossmann-like Domain"/>
    <property type="match status" value="1"/>
</dbReference>